<feature type="compositionally biased region" description="Basic and acidic residues" evidence="1">
    <location>
        <begin position="144"/>
        <end position="157"/>
    </location>
</feature>
<evidence type="ECO:0000313" key="3">
    <source>
        <dbReference type="Proteomes" id="UP001142489"/>
    </source>
</evidence>
<feature type="region of interest" description="Disordered" evidence="1">
    <location>
        <begin position="1"/>
        <end position="57"/>
    </location>
</feature>
<dbReference type="EMBL" id="JAPFRF010000004">
    <property type="protein sequence ID" value="KAJ7335831.1"/>
    <property type="molecule type" value="Genomic_DNA"/>
</dbReference>
<sequence>MHFGEAATSDERMSRTLHEGKADSIEKQSSVDTCKSVRSEQVRGTEALPKAPLSRSNQRSFGFLPLICKDNADEAVATKPSKGLHQETDIIVSESTSDYPVSSRDDKEEAQGSTSVPLAIPASSKCDKGICSTVQVSSELSDSEGSKEQEKEGEPTHISEYFFGDIFMEVDDSE</sequence>
<feature type="region of interest" description="Disordered" evidence="1">
    <location>
        <begin position="78"/>
        <end position="122"/>
    </location>
</feature>
<feature type="region of interest" description="Disordered" evidence="1">
    <location>
        <begin position="137"/>
        <end position="158"/>
    </location>
</feature>
<keyword evidence="3" id="KW-1185">Reference proteome</keyword>
<accession>A0A9Q0Y1S8</accession>
<comment type="caution">
    <text evidence="2">The sequence shown here is derived from an EMBL/GenBank/DDBJ whole genome shotgun (WGS) entry which is preliminary data.</text>
</comment>
<evidence type="ECO:0000256" key="1">
    <source>
        <dbReference type="SAM" id="MobiDB-lite"/>
    </source>
</evidence>
<organism evidence="2 3">
    <name type="scientific">Phrynocephalus forsythii</name>
    <dbReference type="NCBI Taxonomy" id="171643"/>
    <lineage>
        <taxon>Eukaryota</taxon>
        <taxon>Metazoa</taxon>
        <taxon>Chordata</taxon>
        <taxon>Craniata</taxon>
        <taxon>Vertebrata</taxon>
        <taxon>Euteleostomi</taxon>
        <taxon>Lepidosauria</taxon>
        <taxon>Squamata</taxon>
        <taxon>Bifurcata</taxon>
        <taxon>Unidentata</taxon>
        <taxon>Episquamata</taxon>
        <taxon>Toxicofera</taxon>
        <taxon>Iguania</taxon>
        <taxon>Acrodonta</taxon>
        <taxon>Agamidae</taxon>
        <taxon>Agaminae</taxon>
        <taxon>Phrynocephalus</taxon>
    </lineage>
</organism>
<reference evidence="2" key="1">
    <citation type="journal article" date="2023" name="DNA Res.">
        <title>Chromosome-level genome assembly of Phrynocephalus forsythii using third-generation DNA sequencing and Hi-C analysis.</title>
        <authorList>
            <person name="Qi Y."/>
            <person name="Zhao W."/>
            <person name="Zhao Y."/>
            <person name="Niu C."/>
            <person name="Cao S."/>
            <person name="Zhang Y."/>
        </authorList>
    </citation>
    <scope>NUCLEOTIDE SEQUENCE</scope>
    <source>
        <tissue evidence="2">Muscle</tissue>
    </source>
</reference>
<dbReference type="AlphaFoldDB" id="A0A9Q0Y1S8"/>
<gene>
    <name evidence="2" type="ORF">JRQ81_013772</name>
</gene>
<dbReference type="OrthoDB" id="272624at2759"/>
<dbReference type="Proteomes" id="UP001142489">
    <property type="component" value="Unassembled WGS sequence"/>
</dbReference>
<protein>
    <submittedName>
        <fullName evidence="2">Uncharacterized protein</fullName>
    </submittedName>
</protein>
<name>A0A9Q0Y1S8_9SAUR</name>
<feature type="compositionally biased region" description="Basic and acidic residues" evidence="1">
    <location>
        <begin position="9"/>
        <end position="26"/>
    </location>
</feature>
<proteinExistence type="predicted"/>
<evidence type="ECO:0000313" key="2">
    <source>
        <dbReference type="EMBL" id="KAJ7335831.1"/>
    </source>
</evidence>